<reference evidence="2" key="1">
    <citation type="submission" date="2020-10" db="EMBL/GenBank/DDBJ databases">
        <authorList>
            <person name="Gilroy R."/>
        </authorList>
    </citation>
    <scope>NUCLEOTIDE SEQUENCE</scope>
    <source>
        <strain evidence="2">ChiHecec3B27-6122</strain>
    </source>
</reference>
<keyword evidence="1" id="KW-0732">Signal</keyword>
<dbReference type="Proteomes" id="UP000886876">
    <property type="component" value="Unassembled WGS sequence"/>
</dbReference>
<organism evidence="2 3">
    <name type="scientific">Candidatus Scatomorpha pullistercoris</name>
    <dbReference type="NCBI Taxonomy" id="2840929"/>
    <lineage>
        <taxon>Bacteria</taxon>
        <taxon>Bacillati</taxon>
        <taxon>Bacillota</taxon>
        <taxon>Clostridia</taxon>
        <taxon>Eubacteriales</taxon>
        <taxon>Candidatus Scatomorpha</taxon>
    </lineage>
</organism>
<evidence type="ECO:0000313" key="3">
    <source>
        <dbReference type="Proteomes" id="UP000886876"/>
    </source>
</evidence>
<protein>
    <submittedName>
        <fullName evidence="2">Uncharacterized protein</fullName>
    </submittedName>
</protein>
<accession>A0A9D1KAC4</accession>
<name>A0A9D1KAC4_9FIRM</name>
<gene>
    <name evidence="2" type="ORF">IAD42_09065</name>
</gene>
<feature type="chain" id="PRO_5039635760" evidence="1">
    <location>
        <begin position="26"/>
        <end position="261"/>
    </location>
</feature>
<evidence type="ECO:0000313" key="2">
    <source>
        <dbReference type="EMBL" id="HIS98112.1"/>
    </source>
</evidence>
<evidence type="ECO:0000256" key="1">
    <source>
        <dbReference type="SAM" id="SignalP"/>
    </source>
</evidence>
<sequence>MDKLHRPKKAELLLWLCSAAILCTAASWPGTLDRSYKGEGPGVTAEPEPVVVTAKALVIRDERVLELPEGAVLIVEPGKRLAAYSAFAVVTDDARSLSLSLEARRVASQEDRALGLSEARQSGSFALMEAALTGYAPEPDLSQAEPLFAGEAGLLCDGADGLEQLGAEEALAMDAGTLRDLLGSDGEETPDLRLITGLRWYCAAFTSLSLETGETVTLRLDGEEFTARVERSGEGVLLLSGTEGMDRMADIRKAQAEIEVP</sequence>
<proteinExistence type="predicted"/>
<comment type="caution">
    <text evidence="2">The sequence shown here is derived from an EMBL/GenBank/DDBJ whole genome shotgun (WGS) entry which is preliminary data.</text>
</comment>
<feature type="signal peptide" evidence="1">
    <location>
        <begin position="1"/>
        <end position="25"/>
    </location>
</feature>
<dbReference type="AlphaFoldDB" id="A0A9D1KAC4"/>
<reference evidence="2" key="2">
    <citation type="journal article" date="2021" name="PeerJ">
        <title>Extensive microbial diversity within the chicken gut microbiome revealed by metagenomics and culture.</title>
        <authorList>
            <person name="Gilroy R."/>
            <person name="Ravi A."/>
            <person name="Getino M."/>
            <person name="Pursley I."/>
            <person name="Horton D.L."/>
            <person name="Alikhan N.F."/>
            <person name="Baker D."/>
            <person name="Gharbi K."/>
            <person name="Hall N."/>
            <person name="Watson M."/>
            <person name="Adriaenssens E.M."/>
            <person name="Foster-Nyarko E."/>
            <person name="Jarju S."/>
            <person name="Secka A."/>
            <person name="Antonio M."/>
            <person name="Oren A."/>
            <person name="Chaudhuri R.R."/>
            <person name="La Ragione R."/>
            <person name="Hildebrand F."/>
            <person name="Pallen M.J."/>
        </authorList>
    </citation>
    <scope>NUCLEOTIDE SEQUENCE</scope>
    <source>
        <strain evidence="2">ChiHecec3B27-6122</strain>
    </source>
</reference>
<dbReference type="EMBL" id="DVJS01000226">
    <property type="protein sequence ID" value="HIS98112.1"/>
    <property type="molecule type" value="Genomic_DNA"/>
</dbReference>